<sequence length="210" mass="23873">MLKMIEMTFENTDIMRFPADSVNMVLKEISETITLVHYQPPFAGTSEGASQKIGQGYISVRKDWFQSLAAEILSAAQHQTAGPLAQPILADYHQVDQAMVAKWLAKDLTAEQVQKKIFNQLTLHFVQGMPADLSSLTLHDTDQPARTLWLPWRNHVNREWLDYNEFAVNFDSPDEFVTMFDGRDPHIQKHPQQTAEAFGLVLGEADEEDE</sequence>
<protein>
    <submittedName>
        <fullName evidence="1">Uncharacterized protein</fullName>
    </submittedName>
</protein>
<dbReference type="Proteomes" id="UP000326779">
    <property type="component" value="Chromosome"/>
</dbReference>
<reference evidence="1 2" key="1">
    <citation type="submission" date="2019-10" db="EMBL/GenBank/DDBJ databases">
        <title>The completed genome of Lactobacillus harbinensis M1.</title>
        <authorList>
            <person name="Zheng Y."/>
        </authorList>
    </citation>
    <scope>NUCLEOTIDE SEQUENCE [LARGE SCALE GENOMIC DNA]</scope>
    <source>
        <strain evidence="1 2">M1</strain>
    </source>
</reference>
<evidence type="ECO:0000313" key="1">
    <source>
        <dbReference type="EMBL" id="QFR24979.1"/>
    </source>
</evidence>
<name>A0A510TYY3_9LACO</name>
<dbReference type="EMBL" id="CP045143">
    <property type="protein sequence ID" value="QFR24979.1"/>
    <property type="molecule type" value="Genomic_DNA"/>
</dbReference>
<gene>
    <name evidence="1" type="ORF">D1010_17200</name>
</gene>
<dbReference type="RefSeq" id="WP_146995475.1">
    <property type="nucleotide sequence ID" value="NZ_BJTX01000100.1"/>
</dbReference>
<evidence type="ECO:0000313" key="2">
    <source>
        <dbReference type="Proteomes" id="UP000326779"/>
    </source>
</evidence>
<accession>A0A510TYY3</accession>
<organism evidence="1 2">
    <name type="scientific">Schleiferilactobacillus harbinensis</name>
    <dbReference type="NCBI Taxonomy" id="304207"/>
    <lineage>
        <taxon>Bacteria</taxon>
        <taxon>Bacillati</taxon>
        <taxon>Bacillota</taxon>
        <taxon>Bacilli</taxon>
        <taxon>Lactobacillales</taxon>
        <taxon>Lactobacillaceae</taxon>
        <taxon>Schleiferilactobacillus</taxon>
    </lineage>
</organism>
<dbReference type="KEGG" id="lhb:D1010_17200"/>
<dbReference type="AlphaFoldDB" id="A0A510TYY3"/>
<proteinExistence type="predicted"/>